<dbReference type="Pfam" id="PF09084">
    <property type="entry name" value="NMT1"/>
    <property type="match status" value="1"/>
</dbReference>
<dbReference type="Gene3D" id="3.40.190.10">
    <property type="entry name" value="Periplasmic binding protein-like II"/>
    <property type="match status" value="2"/>
</dbReference>
<dbReference type="Proteomes" id="UP000194837">
    <property type="component" value="Unassembled WGS sequence"/>
</dbReference>
<evidence type="ECO:0000259" key="2">
    <source>
        <dbReference type="Pfam" id="PF09084"/>
    </source>
</evidence>
<reference evidence="3 4" key="1">
    <citation type="submission" date="2016-08" db="EMBL/GenBank/DDBJ databases">
        <title>Genome sequence of Clavibacter michiganensis spp strain CFBP7494.</title>
        <authorList>
            <person name="Thapa S.P."/>
            <person name="Coaker G."/>
            <person name="Jacques M.-A."/>
        </authorList>
    </citation>
    <scope>NUCLEOTIDE SEQUENCE [LARGE SCALE GENOMIC DNA]</scope>
    <source>
        <strain evidence="3">CFBP7494</strain>
    </source>
</reference>
<accession>A0A251YE52</accession>
<dbReference type="PROSITE" id="PS51257">
    <property type="entry name" value="PROKAR_LIPOPROTEIN"/>
    <property type="match status" value="1"/>
</dbReference>
<keyword evidence="1" id="KW-0732">Signal</keyword>
<dbReference type="PANTHER" id="PTHR31528">
    <property type="entry name" value="4-AMINO-5-HYDROXYMETHYL-2-METHYLPYRIMIDINE PHOSPHATE SYNTHASE THI11-RELATED"/>
    <property type="match status" value="1"/>
</dbReference>
<dbReference type="InterPro" id="IPR027939">
    <property type="entry name" value="NMT1/THI5"/>
</dbReference>
<proteinExistence type="predicted"/>
<name>A0A251YE52_9MICO</name>
<feature type="signal peptide" evidence="1">
    <location>
        <begin position="1"/>
        <end position="28"/>
    </location>
</feature>
<gene>
    <name evidence="3" type="ORF">BFL34_00037</name>
</gene>
<comment type="caution">
    <text evidence="3">The sequence shown here is derived from an EMBL/GenBank/DDBJ whole genome shotgun (WGS) entry which is preliminary data.</text>
</comment>
<dbReference type="RefSeq" id="WP_086519999.1">
    <property type="nucleotide sequence ID" value="NZ_MDJW01000002.1"/>
</dbReference>
<evidence type="ECO:0000313" key="3">
    <source>
        <dbReference type="EMBL" id="OUE22512.1"/>
    </source>
</evidence>
<dbReference type="GO" id="GO:0009228">
    <property type="term" value="P:thiamine biosynthetic process"/>
    <property type="evidence" value="ECO:0007669"/>
    <property type="project" value="InterPro"/>
</dbReference>
<dbReference type="EMBL" id="MDJW01000002">
    <property type="protein sequence ID" value="OUE22512.1"/>
    <property type="molecule type" value="Genomic_DNA"/>
</dbReference>
<protein>
    <submittedName>
        <fullName evidence="3">Putative thiamine biosynthesis protein</fullName>
    </submittedName>
</protein>
<organism evidence="3 4">
    <name type="scientific">Clavibacter michiganensis</name>
    <dbReference type="NCBI Taxonomy" id="28447"/>
    <lineage>
        <taxon>Bacteria</taxon>
        <taxon>Bacillati</taxon>
        <taxon>Actinomycetota</taxon>
        <taxon>Actinomycetes</taxon>
        <taxon>Micrococcales</taxon>
        <taxon>Microbacteriaceae</taxon>
        <taxon>Clavibacter</taxon>
    </lineage>
</organism>
<sequence length="345" mass="36753">MAVPPRRAPRARRLAAGFAILAFGASLAACSNDTSASSSEGLTKVRFVQEWPVADGFWIPWVVAQDQGFYEEAGLDVDIITPPNVAATMQYLGTDEADLAFTTSVDIVTARSQGVPVVGIGTYGTNNNWGLMSRGGEPVDPADLEGKLVGTYNDAWSNAQLSIMLASAGMTINDVKLVTADSSTVPLLVGDQVDVITGITNAEGSELESLGEDYSIAYSKDSGAPDAPVLMLSGNEEWMDANPGAAKAFMDATLEGLNFARSQPDEAVRIFMETYPDAQSLEFTELQWAATAALFGDDGVEVTPSDLEQSEASWQLLVDVAVEYDVIDAAIPVDELYTNEALEER</sequence>
<feature type="domain" description="SsuA/THI5-like" evidence="2">
    <location>
        <begin position="59"/>
        <end position="267"/>
    </location>
</feature>
<evidence type="ECO:0000313" key="4">
    <source>
        <dbReference type="Proteomes" id="UP000194837"/>
    </source>
</evidence>
<evidence type="ECO:0000256" key="1">
    <source>
        <dbReference type="SAM" id="SignalP"/>
    </source>
</evidence>
<dbReference type="AlphaFoldDB" id="A0A251YE52"/>
<dbReference type="PANTHER" id="PTHR31528:SF3">
    <property type="entry name" value="THIAMINE BIOSYNTHESIS PROTEIN HI_0357-RELATED"/>
    <property type="match status" value="1"/>
</dbReference>
<feature type="chain" id="PRO_5039296031" evidence="1">
    <location>
        <begin position="29"/>
        <end position="345"/>
    </location>
</feature>
<dbReference type="SUPFAM" id="SSF53850">
    <property type="entry name" value="Periplasmic binding protein-like II"/>
    <property type="match status" value="1"/>
</dbReference>
<dbReference type="InterPro" id="IPR015168">
    <property type="entry name" value="SsuA/THI5"/>
</dbReference>